<name>A0ABD3NM46_9STRA</name>
<keyword evidence="1" id="KW-0472">Membrane</keyword>
<evidence type="ECO:0000313" key="2">
    <source>
        <dbReference type="EMBL" id="KAL3774690.1"/>
    </source>
</evidence>
<dbReference type="AlphaFoldDB" id="A0ABD3NM46"/>
<accession>A0ABD3NM46</accession>
<evidence type="ECO:0000313" key="3">
    <source>
        <dbReference type="Proteomes" id="UP001530400"/>
    </source>
</evidence>
<reference evidence="2 3" key="1">
    <citation type="submission" date="2024-10" db="EMBL/GenBank/DDBJ databases">
        <title>Updated reference genomes for cyclostephanoid diatoms.</title>
        <authorList>
            <person name="Roberts W.R."/>
            <person name="Alverson A.J."/>
        </authorList>
    </citation>
    <scope>NUCLEOTIDE SEQUENCE [LARGE SCALE GENOMIC DNA]</scope>
    <source>
        <strain evidence="2 3">AJA010-31</strain>
    </source>
</reference>
<organism evidence="2 3">
    <name type="scientific">Cyclotella atomus</name>
    <dbReference type="NCBI Taxonomy" id="382360"/>
    <lineage>
        <taxon>Eukaryota</taxon>
        <taxon>Sar</taxon>
        <taxon>Stramenopiles</taxon>
        <taxon>Ochrophyta</taxon>
        <taxon>Bacillariophyta</taxon>
        <taxon>Coscinodiscophyceae</taxon>
        <taxon>Thalassiosirophycidae</taxon>
        <taxon>Stephanodiscales</taxon>
        <taxon>Stephanodiscaceae</taxon>
        <taxon>Cyclotella</taxon>
    </lineage>
</organism>
<dbReference type="Proteomes" id="UP001530400">
    <property type="component" value="Unassembled WGS sequence"/>
</dbReference>
<keyword evidence="3" id="KW-1185">Reference proteome</keyword>
<dbReference type="EMBL" id="JALLPJ020001182">
    <property type="protein sequence ID" value="KAL3774690.1"/>
    <property type="molecule type" value="Genomic_DNA"/>
</dbReference>
<keyword evidence="1" id="KW-1133">Transmembrane helix</keyword>
<keyword evidence="1" id="KW-0812">Transmembrane</keyword>
<sequence length="205" mass="23163">MPLSLIKQETLVDDDASVQTKNTQLTSGTTSSRRTVRSAANKRKKIAADRRIFIRDMFANIFDLIGDWAFFFAIFNRDFDGDGQGDQFAPAEVQYRLFIHAVFAFAILSSTLVGWFVVTSLWKKTGHEMCCNCTAERLLLAAIVLEDIPQILFTLYMEHNYMGGLSAVGMLNICSSVNAMVNRFTAHYDVKEDVFVIVDSYKEMP</sequence>
<proteinExistence type="predicted"/>
<comment type="caution">
    <text evidence="2">The sequence shown here is derived from an EMBL/GenBank/DDBJ whole genome shotgun (WGS) entry which is preliminary data.</text>
</comment>
<protein>
    <submittedName>
        <fullName evidence="2">Uncharacterized protein</fullName>
    </submittedName>
</protein>
<feature type="transmembrane region" description="Helical" evidence="1">
    <location>
        <begin position="52"/>
        <end position="75"/>
    </location>
</feature>
<gene>
    <name evidence="2" type="ORF">ACHAWO_002553</name>
</gene>
<evidence type="ECO:0000256" key="1">
    <source>
        <dbReference type="SAM" id="Phobius"/>
    </source>
</evidence>
<feature type="transmembrane region" description="Helical" evidence="1">
    <location>
        <begin position="95"/>
        <end position="118"/>
    </location>
</feature>